<dbReference type="GO" id="GO:0006915">
    <property type="term" value="P:apoptotic process"/>
    <property type="evidence" value="ECO:0007669"/>
    <property type="project" value="TreeGrafter"/>
</dbReference>
<dbReference type="AlphaFoldDB" id="A0AAN9TCJ9"/>
<feature type="domain" description="Programmed cell death protein 2 C-terminal" evidence="1">
    <location>
        <begin position="270"/>
        <end position="373"/>
    </location>
</feature>
<dbReference type="InterPro" id="IPR052815">
    <property type="entry name" value="PDCD2-like_regulator"/>
</dbReference>
<proteinExistence type="predicted"/>
<evidence type="ECO:0000313" key="2">
    <source>
        <dbReference type="EMBL" id="KAK7580310.1"/>
    </source>
</evidence>
<comment type="caution">
    <text evidence="2">The sequence shown here is derived from an EMBL/GenBank/DDBJ whole genome shotgun (WGS) entry which is preliminary data.</text>
</comment>
<dbReference type="Proteomes" id="UP001367676">
    <property type="component" value="Unassembled WGS sequence"/>
</dbReference>
<organism evidence="2 3">
    <name type="scientific">Parthenolecanium corni</name>
    <dbReference type="NCBI Taxonomy" id="536013"/>
    <lineage>
        <taxon>Eukaryota</taxon>
        <taxon>Metazoa</taxon>
        <taxon>Ecdysozoa</taxon>
        <taxon>Arthropoda</taxon>
        <taxon>Hexapoda</taxon>
        <taxon>Insecta</taxon>
        <taxon>Pterygota</taxon>
        <taxon>Neoptera</taxon>
        <taxon>Paraneoptera</taxon>
        <taxon>Hemiptera</taxon>
        <taxon>Sternorrhyncha</taxon>
        <taxon>Coccoidea</taxon>
        <taxon>Coccidae</taxon>
        <taxon>Parthenolecanium</taxon>
    </lineage>
</organism>
<evidence type="ECO:0000313" key="3">
    <source>
        <dbReference type="Proteomes" id="UP001367676"/>
    </source>
</evidence>
<dbReference type="EMBL" id="JBBCAQ010000034">
    <property type="protein sequence ID" value="KAK7580310.1"/>
    <property type="molecule type" value="Genomic_DNA"/>
</dbReference>
<dbReference type="PANTHER" id="PTHR46421:SF1">
    <property type="entry name" value="PROGRAMMED CELL DEATH PROTEIN 2-LIKE"/>
    <property type="match status" value="1"/>
</dbReference>
<name>A0AAN9TCJ9_9HEMI</name>
<evidence type="ECO:0000259" key="1">
    <source>
        <dbReference type="Pfam" id="PF04194"/>
    </source>
</evidence>
<dbReference type="GO" id="GO:0005737">
    <property type="term" value="C:cytoplasm"/>
    <property type="evidence" value="ECO:0007669"/>
    <property type="project" value="InterPro"/>
</dbReference>
<reference evidence="2 3" key="1">
    <citation type="submission" date="2024-03" db="EMBL/GenBank/DDBJ databases">
        <title>Adaptation during the transition from Ophiocordyceps entomopathogen to insect associate is accompanied by gene loss and intensified selection.</title>
        <authorList>
            <person name="Ward C.M."/>
            <person name="Onetto C.A."/>
            <person name="Borneman A.R."/>
        </authorList>
    </citation>
    <scope>NUCLEOTIDE SEQUENCE [LARGE SCALE GENOMIC DNA]</scope>
    <source>
        <strain evidence="2">AWRI1</strain>
        <tissue evidence="2">Single Adult Female</tissue>
    </source>
</reference>
<gene>
    <name evidence="2" type="ORF">V9T40_000939</name>
</gene>
<accession>A0AAN9TCJ9</accession>
<dbReference type="Pfam" id="PF04194">
    <property type="entry name" value="PDCD2_C"/>
    <property type="match status" value="1"/>
</dbReference>
<dbReference type="PANTHER" id="PTHR46421">
    <property type="entry name" value="PROGRAMMED CELL DEATH PROTEIN 2-LIKE"/>
    <property type="match status" value="1"/>
</dbReference>
<sequence>MLLGYVDEIITEHYARHVDYTTNKLGGHPDWIDQQSKTKVICKVCGSVVPLLLQVYAPVEERPRHHRTLYIFACINPSCWGNSQSWTCLKHQTPMKEDIAAASFFSDDDWGTNADNWDLDDQGTSSQTSFDVDEVASMIKNVSVVEENANEVPQATEMKNMCATAVIEPDENEPISLDTPESPNYNLIELVKQKPSSLKISNENVHYIPAFVNAAEEKFDKDPLLEHAQALLSNYTLQNGNAKDLKLAKNLNVCQGSDESYEKSVPAHGDKLFYSFISRVKMNPEQILRYNRIRKDNTKALFLYPESSIAQECRHCRGPMAFEMQILPTILNHLQLFNTNRNHEDLLEFGTVLIYTCRGSCDKSTEECVVVQQEKI</sequence>
<keyword evidence="3" id="KW-1185">Reference proteome</keyword>
<dbReference type="InterPro" id="IPR007320">
    <property type="entry name" value="PDCD2_C"/>
</dbReference>
<protein>
    <recommendedName>
        <fullName evidence="1">Programmed cell death protein 2 C-terminal domain-containing protein</fullName>
    </recommendedName>
</protein>